<gene>
    <name evidence="2" type="ORF">CUNI_LOCUS16941</name>
</gene>
<dbReference type="SUPFAM" id="SSF56672">
    <property type="entry name" value="DNA/RNA polymerases"/>
    <property type="match status" value="1"/>
</dbReference>
<evidence type="ECO:0000313" key="2">
    <source>
        <dbReference type="EMBL" id="CAG5131383.1"/>
    </source>
</evidence>
<organism evidence="2 3">
    <name type="scientific">Candidula unifasciata</name>
    <dbReference type="NCBI Taxonomy" id="100452"/>
    <lineage>
        <taxon>Eukaryota</taxon>
        <taxon>Metazoa</taxon>
        <taxon>Spiralia</taxon>
        <taxon>Lophotrochozoa</taxon>
        <taxon>Mollusca</taxon>
        <taxon>Gastropoda</taxon>
        <taxon>Heterobranchia</taxon>
        <taxon>Euthyneura</taxon>
        <taxon>Panpulmonata</taxon>
        <taxon>Eupulmonata</taxon>
        <taxon>Stylommatophora</taxon>
        <taxon>Helicina</taxon>
        <taxon>Helicoidea</taxon>
        <taxon>Geomitridae</taxon>
        <taxon>Candidula</taxon>
    </lineage>
</organism>
<dbReference type="EMBL" id="CAJHNH020004602">
    <property type="protein sequence ID" value="CAG5131383.1"/>
    <property type="molecule type" value="Genomic_DNA"/>
</dbReference>
<feature type="domain" description="Reverse transcriptase" evidence="1">
    <location>
        <begin position="161"/>
        <end position="340"/>
    </location>
</feature>
<keyword evidence="3" id="KW-1185">Reference proteome</keyword>
<dbReference type="InterPro" id="IPR054465">
    <property type="entry name" value="Integrase_p58-like_C"/>
</dbReference>
<protein>
    <recommendedName>
        <fullName evidence="1">Reverse transcriptase domain-containing protein</fullName>
    </recommendedName>
</protein>
<dbReference type="InterPro" id="IPR043502">
    <property type="entry name" value="DNA/RNA_pol_sf"/>
</dbReference>
<dbReference type="OrthoDB" id="6154786at2759"/>
<dbReference type="CDD" id="cd01647">
    <property type="entry name" value="RT_LTR"/>
    <property type="match status" value="1"/>
</dbReference>
<dbReference type="Pfam" id="PF22938">
    <property type="entry name" value="Integrase_p58_C"/>
    <property type="match status" value="1"/>
</dbReference>
<sequence length="407" mass="45989">VMLLLPSGSNKLEIGWQGPYSVVEKVSRTNYKISKRGKLKVFHINLLRKYFERTETTPVHLMTLAVATEVECGEAAGVEYPLQPRETAQDVEINPILLDSQQQRIREVLTAHSAVLTDKPGRTSLVEFDMKLTSTEPVRQRCYPIPYAKEEALQAEIAHLLQEGIISPSESPYSASVVLLRKPSGEHRLCIDYRQLNGVTEFQAEPLPDQGQLFFRLSKAKYFSKIDLSKGYYQIPVKEEVRPYLAFSTPQGHYEFNVLPFGLSNAPSVFTRMMRMLLGPLKRPTLQHFMDDILIASEHFEEHLNTLDTLLGRLAEVGLTARPSKCKLAFGQLEFLGHTISQGYMCPEQKNVDKLHKAPRPKTKKDVRSFVSLCGFYQKYIQDFNTIASPLTDATKKGSPRDGALVS</sequence>
<dbReference type="PANTHER" id="PTHR33064:SF37">
    <property type="entry name" value="RIBONUCLEASE H"/>
    <property type="match status" value="1"/>
</dbReference>
<dbReference type="PANTHER" id="PTHR33064">
    <property type="entry name" value="POL PROTEIN"/>
    <property type="match status" value="1"/>
</dbReference>
<dbReference type="Gene3D" id="3.10.10.10">
    <property type="entry name" value="HIV Type 1 Reverse Transcriptase, subunit A, domain 1"/>
    <property type="match status" value="1"/>
</dbReference>
<accession>A0A8S3ZPC3</accession>
<dbReference type="Proteomes" id="UP000678393">
    <property type="component" value="Unassembled WGS sequence"/>
</dbReference>
<feature type="non-terminal residue" evidence="2">
    <location>
        <position position="1"/>
    </location>
</feature>
<dbReference type="AlphaFoldDB" id="A0A8S3ZPC3"/>
<evidence type="ECO:0000259" key="1">
    <source>
        <dbReference type="PROSITE" id="PS50878"/>
    </source>
</evidence>
<proteinExistence type="predicted"/>
<dbReference type="InterPro" id="IPR043128">
    <property type="entry name" value="Rev_trsase/Diguanyl_cyclase"/>
</dbReference>
<evidence type="ECO:0000313" key="3">
    <source>
        <dbReference type="Proteomes" id="UP000678393"/>
    </source>
</evidence>
<dbReference type="PROSITE" id="PS50878">
    <property type="entry name" value="RT_POL"/>
    <property type="match status" value="1"/>
</dbReference>
<name>A0A8S3ZPC3_9EUPU</name>
<reference evidence="2" key="1">
    <citation type="submission" date="2021-04" db="EMBL/GenBank/DDBJ databases">
        <authorList>
            <consortium name="Molecular Ecology Group"/>
        </authorList>
    </citation>
    <scope>NUCLEOTIDE SEQUENCE</scope>
</reference>
<dbReference type="InterPro" id="IPR051320">
    <property type="entry name" value="Viral_Replic_Matur_Polypro"/>
</dbReference>
<dbReference type="InterPro" id="IPR000477">
    <property type="entry name" value="RT_dom"/>
</dbReference>
<dbReference type="Pfam" id="PF00078">
    <property type="entry name" value="RVT_1"/>
    <property type="match status" value="1"/>
</dbReference>
<comment type="caution">
    <text evidence="2">The sequence shown here is derived from an EMBL/GenBank/DDBJ whole genome shotgun (WGS) entry which is preliminary data.</text>
</comment>
<dbReference type="Gene3D" id="3.30.70.270">
    <property type="match status" value="2"/>
</dbReference>